<dbReference type="Proteomes" id="UP001060215">
    <property type="component" value="Chromosome 13"/>
</dbReference>
<sequence length="75" mass="8322">MGVVKGLTKPSDRLVSKVRKGLTDSVEIGDLKLIDFVYEDNGRKPWENRRQDPPGSISGWHLGNAANRLVANSFD</sequence>
<dbReference type="EMBL" id="CM045770">
    <property type="protein sequence ID" value="KAI7992934.1"/>
    <property type="molecule type" value="Genomic_DNA"/>
</dbReference>
<evidence type="ECO:0000313" key="2">
    <source>
        <dbReference type="Proteomes" id="UP001060215"/>
    </source>
</evidence>
<gene>
    <name evidence="1" type="ORF">LOK49_LG12G01039</name>
</gene>
<organism evidence="1 2">
    <name type="scientific">Camellia lanceoleosa</name>
    <dbReference type="NCBI Taxonomy" id="1840588"/>
    <lineage>
        <taxon>Eukaryota</taxon>
        <taxon>Viridiplantae</taxon>
        <taxon>Streptophyta</taxon>
        <taxon>Embryophyta</taxon>
        <taxon>Tracheophyta</taxon>
        <taxon>Spermatophyta</taxon>
        <taxon>Magnoliopsida</taxon>
        <taxon>eudicotyledons</taxon>
        <taxon>Gunneridae</taxon>
        <taxon>Pentapetalae</taxon>
        <taxon>asterids</taxon>
        <taxon>Ericales</taxon>
        <taxon>Theaceae</taxon>
        <taxon>Camellia</taxon>
    </lineage>
</organism>
<comment type="caution">
    <text evidence="1">The sequence shown here is derived from an EMBL/GenBank/DDBJ whole genome shotgun (WGS) entry which is preliminary data.</text>
</comment>
<accession>A0ACC0FW57</accession>
<name>A0ACC0FW57_9ERIC</name>
<reference evidence="1 2" key="1">
    <citation type="journal article" date="2022" name="Plant J.">
        <title>Chromosome-level genome of Camellia lanceoleosa provides a valuable resource for understanding genome evolution and self-incompatibility.</title>
        <authorList>
            <person name="Gong W."/>
            <person name="Xiao S."/>
            <person name="Wang L."/>
            <person name="Liao Z."/>
            <person name="Chang Y."/>
            <person name="Mo W."/>
            <person name="Hu G."/>
            <person name="Li W."/>
            <person name="Zhao G."/>
            <person name="Zhu H."/>
            <person name="Hu X."/>
            <person name="Ji K."/>
            <person name="Xiang X."/>
            <person name="Song Q."/>
            <person name="Yuan D."/>
            <person name="Jin S."/>
            <person name="Zhang L."/>
        </authorList>
    </citation>
    <scope>NUCLEOTIDE SEQUENCE [LARGE SCALE GENOMIC DNA]</scope>
    <source>
        <strain evidence="1">SQ_2022a</strain>
    </source>
</reference>
<evidence type="ECO:0000313" key="1">
    <source>
        <dbReference type="EMBL" id="KAI7992934.1"/>
    </source>
</evidence>
<keyword evidence="2" id="KW-1185">Reference proteome</keyword>
<proteinExistence type="predicted"/>
<protein>
    <submittedName>
        <fullName evidence="1">5'-3' exoribonuclease 3</fullName>
    </submittedName>
</protein>